<dbReference type="GO" id="GO:0045944">
    <property type="term" value="P:positive regulation of transcription by RNA polymerase II"/>
    <property type="evidence" value="ECO:0007669"/>
    <property type="project" value="InterPro"/>
</dbReference>
<reference evidence="3 4" key="1">
    <citation type="journal article" date="2024" name="Plant J.">
        <title>Genome sequences and population genomics reveal climatic adaptation and genomic divergence between two closely related sweetgum species.</title>
        <authorList>
            <person name="Xu W.Q."/>
            <person name="Ren C.Q."/>
            <person name="Zhang X.Y."/>
            <person name="Comes H.P."/>
            <person name="Liu X.H."/>
            <person name="Li Y.G."/>
            <person name="Kettle C.J."/>
            <person name="Jalonen R."/>
            <person name="Gaisberger H."/>
            <person name="Ma Y.Z."/>
            <person name="Qiu Y.X."/>
        </authorList>
    </citation>
    <scope>NUCLEOTIDE SEQUENCE [LARGE SCALE GENOMIC DNA]</scope>
    <source>
        <strain evidence="3">Hangzhou</strain>
    </source>
</reference>
<evidence type="ECO:0000256" key="2">
    <source>
        <dbReference type="SAM" id="MobiDB-lite"/>
    </source>
</evidence>
<dbReference type="PANTHER" id="PTHR43866:SF3">
    <property type="entry name" value="METHYLMALONATE-SEMIALDEHYDE DEHYDROGENASE [ACYLATING], MITOCHONDRIAL"/>
    <property type="match status" value="1"/>
</dbReference>
<dbReference type="InterPro" id="IPR014842">
    <property type="entry name" value="AFT"/>
</dbReference>
<dbReference type="Pfam" id="PF08731">
    <property type="entry name" value="AFT"/>
    <property type="match status" value="1"/>
</dbReference>
<dbReference type="GO" id="GO:0010106">
    <property type="term" value="P:cellular response to iron ion starvation"/>
    <property type="evidence" value="ECO:0007669"/>
    <property type="project" value="InterPro"/>
</dbReference>
<organism evidence="3 4">
    <name type="scientific">Liquidambar formosana</name>
    <name type="common">Formosan gum</name>
    <dbReference type="NCBI Taxonomy" id="63359"/>
    <lineage>
        <taxon>Eukaryota</taxon>
        <taxon>Viridiplantae</taxon>
        <taxon>Streptophyta</taxon>
        <taxon>Embryophyta</taxon>
        <taxon>Tracheophyta</taxon>
        <taxon>Spermatophyta</taxon>
        <taxon>Magnoliopsida</taxon>
        <taxon>eudicotyledons</taxon>
        <taxon>Gunneridae</taxon>
        <taxon>Pentapetalae</taxon>
        <taxon>Saxifragales</taxon>
        <taxon>Altingiaceae</taxon>
        <taxon>Liquidambar</taxon>
    </lineage>
</organism>
<dbReference type="GO" id="GO:0005739">
    <property type="term" value="C:mitochondrion"/>
    <property type="evidence" value="ECO:0007669"/>
    <property type="project" value="TreeGrafter"/>
</dbReference>
<dbReference type="GO" id="GO:0006210">
    <property type="term" value="P:thymine catabolic process"/>
    <property type="evidence" value="ECO:0007669"/>
    <property type="project" value="TreeGrafter"/>
</dbReference>
<dbReference type="GO" id="GO:0006574">
    <property type="term" value="P:L-valine catabolic process"/>
    <property type="evidence" value="ECO:0007669"/>
    <property type="project" value="TreeGrafter"/>
</dbReference>
<dbReference type="Proteomes" id="UP001415857">
    <property type="component" value="Unassembled WGS sequence"/>
</dbReference>
<dbReference type="AlphaFoldDB" id="A0AAP0S5L1"/>
<name>A0AAP0S5L1_LIQFO</name>
<dbReference type="PANTHER" id="PTHR43866">
    <property type="entry name" value="MALONATE-SEMIALDEHYDE DEHYDROGENASE"/>
    <property type="match status" value="1"/>
</dbReference>
<dbReference type="GO" id="GO:0004491">
    <property type="term" value="F:methylmalonate-semialdehyde dehydrogenase (acylating, NAD) activity"/>
    <property type="evidence" value="ECO:0007669"/>
    <property type="project" value="InterPro"/>
</dbReference>
<feature type="region of interest" description="Disordered" evidence="2">
    <location>
        <begin position="65"/>
        <end position="87"/>
    </location>
</feature>
<evidence type="ECO:0000256" key="1">
    <source>
        <dbReference type="ARBA" id="ARBA00009986"/>
    </source>
</evidence>
<evidence type="ECO:0000313" key="3">
    <source>
        <dbReference type="EMBL" id="KAK9290997.1"/>
    </source>
</evidence>
<comment type="caution">
    <text evidence="3">The sequence shown here is derived from an EMBL/GenBank/DDBJ whole genome shotgun (WGS) entry which is preliminary data.</text>
</comment>
<gene>
    <name evidence="3" type="ORF">L1049_009180</name>
</gene>
<evidence type="ECO:0000313" key="4">
    <source>
        <dbReference type="Proteomes" id="UP001415857"/>
    </source>
</evidence>
<dbReference type="EMBL" id="JBBPBK010000002">
    <property type="protein sequence ID" value="KAK9290997.1"/>
    <property type="molecule type" value="Genomic_DNA"/>
</dbReference>
<protein>
    <submittedName>
        <fullName evidence="3">Uncharacterized protein</fullName>
    </submittedName>
</protein>
<proteinExistence type="inferred from homology"/>
<keyword evidence="4" id="KW-1185">Reference proteome</keyword>
<dbReference type="GO" id="GO:0000981">
    <property type="term" value="F:DNA-binding transcription factor activity, RNA polymerase II-specific"/>
    <property type="evidence" value="ECO:0007669"/>
    <property type="project" value="InterPro"/>
</dbReference>
<comment type="similarity">
    <text evidence="1">Belongs to the aldehyde dehydrogenase family.</text>
</comment>
<sequence length="180" mass="20467">MVEDSTCVMDYTSEFTTYEIFKNRNALCNWARDVGRRNGLVIVIKRSDSGSGRKERVTLGCERGGHYRNMNKNSETQTDKKRKRETGTKKCGCPFALKGSKLPNDNWMLTVFCGVHNHPAAKHLEGHSFVGRLSQEETSLLVDLSKTMVRPKEILSTLKQNDVLNVSTIKTIYNARQIWP</sequence>
<dbReference type="InterPro" id="IPR010061">
    <property type="entry name" value="MeMal-semiAld_DH"/>
</dbReference>
<accession>A0AAP0S5L1</accession>